<feature type="region of interest" description="Disordered" evidence="4">
    <location>
        <begin position="381"/>
        <end position="405"/>
    </location>
</feature>
<organism evidence="5 6">
    <name type="scientific">Penstemon smallii</name>
    <dbReference type="NCBI Taxonomy" id="265156"/>
    <lineage>
        <taxon>Eukaryota</taxon>
        <taxon>Viridiplantae</taxon>
        <taxon>Streptophyta</taxon>
        <taxon>Embryophyta</taxon>
        <taxon>Tracheophyta</taxon>
        <taxon>Spermatophyta</taxon>
        <taxon>Magnoliopsida</taxon>
        <taxon>eudicotyledons</taxon>
        <taxon>Gunneridae</taxon>
        <taxon>Pentapetalae</taxon>
        <taxon>asterids</taxon>
        <taxon>lamiids</taxon>
        <taxon>Lamiales</taxon>
        <taxon>Plantaginaceae</taxon>
        <taxon>Cheloneae</taxon>
        <taxon>Penstemon</taxon>
    </lineage>
</organism>
<reference evidence="5 6" key="1">
    <citation type="submission" date="2024-12" db="EMBL/GenBank/DDBJ databases">
        <title>The unique morphological basis and parallel evolutionary history of personate flowers in Penstemon.</title>
        <authorList>
            <person name="Depatie T.H."/>
            <person name="Wessinger C.A."/>
        </authorList>
    </citation>
    <scope>NUCLEOTIDE SEQUENCE [LARGE SCALE GENOMIC DNA]</scope>
    <source>
        <strain evidence="5">WTNN_2</strain>
        <tissue evidence="5">Leaf</tissue>
    </source>
</reference>
<evidence type="ECO:0000256" key="1">
    <source>
        <dbReference type="ARBA" id="ARBA00022574"/>
    </source>
</evidence>
<keyword evidence="2" id="KW-0677">Repeat</keyword>
<dbReference type="InterPro" id="IPR001680">
    <property type="entry name" value="WD40_rpt"/>
</dbReference>
<dbReference type="InterPro" id="IPR015943">
    <property type="entry name" value="WD40/YVTN_repeat-like_dom_sf"/>
</dbReference>
<dbReference type="Gene3D" id="2.130.10.10">
    <property type="entry name" value="YVTN repeat-like/Quinoprotein amine dehydrogenase"/>
    <property type="match status" value="1"/>
</dbReference>
<dbReference type="AlphaFoldDB" id="A0ABD3S284"/>
<dbReference type="EMBL" id="JBJXBP010000007">
    <property type="protein sequence ID" value="KAL3818577.1"/>
    <property type="molecule type" value="Genomic_DNA"/>
</dbReference>
<evidence type="ECO:0000313" key="5">
    <source>
        <dbReference type="EMBL" id="KAL3818577.1"/>
    </source>
</evidence>
<proteinExistence type="predicted"/>
<dbReference type="SMART" id="SM00320">
    <property type="entry name" value="WD40"/>
    <property type="match status" value="2"/>
</dbReference>
<dbReference type="Pfam" id="PF00400">
    <property type="entry name" value="WD40"/>
    <property type="match status" value="1"/>
</dbReference>
<dbReference type="CDD" id="cd22857">
    <property type="entry name" value="WDR74"/>
    <property type="match status" value="1"/>
</dbReference>
<dbReference type="PANTHER" id="PTHR16038">
    <property type="entry name" value="NOP SEVEN ASSOCIATED PROTEIN 1"/>
    <property type="match status" value="1"/>
</dbReference>
<dbReference type="PANTHER" id="PTHR16038:SF4">
    <property type="entry name" value="WD REPEAT-CONTAINING PROTEIN 74"/>
    <property type="match status" value="1"/>
</dbReference>
<evidence type="ECO:0000256" key="4">
    <source>
        <dbReference type="SAM" id="MobiDB-lite"/>
    </source>
</evidence>
<dbReference type="InterPro" id="IPR037379">
    <property type="entry name" value="WDR74/Nsa1"/>
</dbReference>
<dbReference type="InterPro" id="IPR036322">
    <property type="entry name" value="WD40_repeat_dom_sf"/>
</dbReference>
<dbReference type="PROSITE" id="PS50082">
    <property type="entry name" value="WD_REPEATS_2"/>
    <property type="match status" value="1"/>
</dbReference>
<keyword evidence="6" id="KW-1185">Reference proteome</keyword>
<evidence type="ECO:0000256" key="2">
    <source>
        <dbReference type="ARBA" id="ARBA00022737"/>
    </source>
</evidence>
<protein>
    <submittedName>
        <fullName evidence="5">Uncharacterized protein</fullName>
    </submittedName>
</protein>
<dbReference type="Proteomes" id="UP001634393">
    <property type="component" value="Unassembled WGS sequence"/>
</dbReference>
<dbReference type="InterPro" id="IPR019775">
    <property type="entry name" value="WD40_repeat_CS"/>
</dbReference>
<accession>A0ABD3S284</accession>
<dbReference type="SUPFAM" id="SSF50978">
    <property type="entry name" value="WD40 repeat-like"/>
    <property type="match status" value="1"/>
</dbReference>
<keyword evidence="1 3" id="KW-0853">WD repeat</keyword>
<comment type="caution">
    <text evidence="5">The sequence shown here is derived from an EMBL/GenBank/DDBJ whole genome shotgun (WGS) entry which is preliminary data.</text>
</comment>
<evidence type="ECO:0000256" key="3">
    <source>
        <dbReference type="PROSITE-ProRule" id="PRU00221"/>
    </source>
</evidence>
<name>A0ABD3S284_9LAMI</name>
<feature type="repeat" description="WD" evidence="3">
    <location>
        <begin position="299"/>
        <end position="340"/>
    </location>
</feature>
<gene>
    <name evidence="5" type="ORF">ACJIZ3_004482</name>
</gene>
<sequence>MPRTTTLETPGCPPLRAITLDVLGLAKVVESRDVQNGGAAKMVERWGEPDSSKCVVAASILDRESDPLLSIARKCGSIEVVSAINGDLRVHIPSPCEAAASPEDEAIIGMHLFKRHQSESSSRSCKLLTCTTKGHASIGSLEFTETPEEFIRDPLLTEWKVCGSGNILCSKVDENENFALYGGKGVEVNIWDLNNCAKIWTAKSPPKNSLGIFTPTWFTSATFLSKDDHRKFVAGTNSHQVRLYDISAQRRPVMSIDFRETPIKAVAEDLDGHTIYIGNGSGDLASIDMRTGKLLGCFIGKCSGSIRSIARHPNFPVVASCGLDSYLRIWDIQSRQLLSAVFLKQPLTNVVFDSHFRTEEIAVSAPEQQMVDIAEQEAIPAKRKKVSKEHSRSKKVKSKRSRKKFRRRRRLNNFDYLPKQTILHNVSQKNIEGYLLPTQEFGNFFNGFLPKQEERRLALKYRFEKENSRKSELFSALCLYGRLCIMDIILQLY</sequence>
<dbReference type="PROSITE" id="PS00678">
    <property type="entry name" value="WD_REPEATS_1"/>
    <property type="match status" value="1"/>
</dbReference>
<evidence type="ECO:0000313" key="6">
    <source>
        <dbReference type="Proteomes" id="UP001634393"/>
    </source>
</evidence>